<evidence type="ECO:0000256" key="4">
    <source>
        <dbReference type="PROSITE-ProRule" id="PRU00146"/>
    </source>
</evidence>
<dbReference type="PANTHER" id="PTHR47636">
    <property type="entry name" value="TRANSCRIPTIONAL REGULATORY PROTEIN RCO1"/>
    <property type="match status" value="1"/>
</dbReference>
<dbReference type="OrthoDB" id="5876363at2759"/>
<keyword evidence="3" id="KW-0862">Zinc</keyword>
<feature type="compositionally biased region" description="Polar residues" evidence="5">
    <location>
        <begin position="1007"/>
        <end position="1018"/>
    </location>
</feature>
<keyword evidence="1" id="KW-0479">Metal-binding</keyword>
<dbReference type="eggNOG" id="KOG4299">
    <property type="taxonomic scope" value="Eukaryota"/>
</dbReference>
<dbReference type="InterPro" id="IPR011011">
    <property type="entry name" value="Znf_FYVE_PHD"/>
</dbReference>
<feature type="compositionally biased region" description="Low complexity" evidence="5">
    <location>
        <begin position="45"/>
        <end position="58"/>
    </location>
</feature>
<accession>F4S9M9</accession>
<dbReference type="InterPro" id="IPR052819">
    <property type="entry name" value="Chromatin_regulatory_protein"/>
</dbReference>
<feature type="region of interest" description="Disordered" evidence="5">
    <location>
        <begin position="374"/>
        <end position="398"/>
    </location>
</feature>
<dbReference type="InParanoid" id="F4S9M9"/>
<feature type="compositionally biased region" description="Low complexity" evidence="5">
    <location>
        <begin position="1201"/>
        <end position="1221"/>
    </location>
</feature>
<dbReference type="GO" id="GO:0006357">
    <property type="term" value="P:regulation of transcription by RNA polymerase II"/>
    <property type="evidence" value="ECO:0007669"/>
    <property type="project" value="TreeGrafter"/>
</dbReference>
<organism evidence="8">
    <name type="scientific">Melampsora larici-populina (strain 98AG31 / pathotype 3-4-7)</name>
    <name type="common">Poplar leaf rust fungus</name>
    <dbReference type="NCBI Taxonomy" id="747676"/>
    <lineage>
        <taxon>Eukaryota</taxon>
        <taxon>Fungi</taxon>
        <taxon>Dikarya</taxon>
        <taxon>Basidiomycota</taxon>
        <taxon>Pucciniomycotina</taxon>
        <taxon>Pucciniomycetes</taxon>
        <taxon>Pucciniales</taxon>
        <taxon>Melampsoraceae</taxon>
        <taxon>Melampsora</taxon>
    </lineage>
</organism>
<feature type="compositionally biased region" description="Low complexity" evidence="5">
    <location>
        <begin position="1320"/>
        <end position="1330"/>
    </location>
</feature>
<evidence type="ECO:0000256" key="2">
    <source>
        <dbReference type="ARBA" id="ARBA00022771"/>
    </source>
</evidence>
<feature type="compositionally biased region" description="Polar residues" evidence="5">
    <location>
        <begin position="650"/>
        <end position="684"/>
    </location>
</feature>
<feature type="compositionally biased region" description="Low complexity" evidence="5">
    <location>
        <begin position="458"/>
        <end position="469"/>
    </location>
</feature>
<dbReference type="Proteomes" id="UP000001072">
    <property type="component" value="Unassembled WGS sequence"/>
</dbReference>
<reference evidence="8" key="1">
    <citation type="journal article" date="2011" name="Proc. Natl. Acad. Sci. U.S.A.">
        <title>Obligate biotrophy features unraveled by the genomic analysis of rust fungi.</title>
        <authorList>
            <person name="Duplessis S."/>
            <person name="Cuomo C.A."/>
            <person name="Lin Y.-C."/>
            <person name="Aerts A."/>
            <person name="Tisserant E."/>
            <person name="Veneault-Fourrey C."/>
            <person name="Joly D.L."/>
            <person name="Hacquard S."/>
            <person name="Amselem J."/>
            <person name="Cantarel B.L."/>
            <person name="Chiu R."/>
            <person name="Coutinho P.M."/>
            <person name="Feau N."/>
            <person name="Field M."/>
            <person name="Frey P."/>
            <person name="Gelhaye E."/>
            <person name="Goldberg J."/>
            <person name="Grabherr M.G."/>
            <person name="Kodira C.D."/>
            <person name="Kohler A."/>
            <person name="Kuees U."/>
            <person name="Lindquist E.A."/>
            <person name="Lucas S.M."/>
            <person name="Mago R."/>
            <person name="Mauceli E."/>
            <person name="Morin E."/>
            <person name="Murat C."/>
            <person name="Pangilinan J.L."/>
            <person name="Park R."/>
            <person name="Pearson M."/>
            <person name="Quesneville H."/>
            <person name="Rouhier N."/>
            <person name="Sakthikumar S."/>
            <person name="Salamov A.A."/>
            <person name="Schmutz J."/>
            <person name="Selles B."/>
            <person name="Shapiro H."/>
            <person name="Tanguay P."/>
            <person name="Tuskan G.A."/>
            <person name="Henrissat B."/>
            <person name="Van de Peer Y."/>
            <person name="Rouze P."/>
            <person name="Ellis J.G."/>
            <person name="Dodds P.N."/>
            <person name="Schein J.E."/>
            <person name="Zhong S."/>
            <person name="Hamelin R.C."/>
            <person name="Grigoriev I.V."/>
            <person name="Szabo L.J."/>
            <person name="Martin F."/>
        </authorList>
    </citation>
    <scope>NUCLEOTIDE SEQUENCE [LARGE SCALE GENOMIC DNA]</scope>
    <source>
        <strain evidence="8">98AG31 / pathotype 3-4-7</strain>
    </source>
</reference>
<feature type="region of interest" description="Disordered" evidence="5">
    <location>
        <begin position="964"/>
        <end position="1018"/>
    </location>
</feature>
<dbReference type="VEuPathDB" id="FungiDB:MELLADRAFT_79649"/>
<dbReference type="EMBL" id="GL883171">
    <property type="protein sequence ID" value="EGF98673.1"/>
    <property type="molecule type" value="Genomic_DNA"/>
</dbReference>
<feature type="compositionally biased region" description="Polar residues" evidence="5">
    <location>
        <begin position="1092"/>
        <end position="1117"/>
    </location>
</feature>
<dbReference type="Pfam" id="PF00628">
    <property type="entry name" value="PHD"/>
    <property type="match status" value="1"/>
</dbReference>
<dbReference type="InterPro" id="IPR019787">
    <property type="entry name" value="Znf_PHD-finger"/>
</dbReference>
<feature type="compositionally biased region" description="Polar residues" evidence="5">
    <location>
        <begin position="7"/>
        <end position="37"/>
    </location>
</feature>
<evidence type="ECO:0000256" key="5">
    <source>
        <dbReference type="SAM" id="MobiDB-lite"/>
    </source>
</evidence>
<feature type="compositionally biased region" description="Basic residues" evidence="5">
    <location>
        <begin position="59"/>
        <end position="76"/>
    </location>
</feature>
<feature type="compositionally biased region" description="Low complexity" evidence="5">
    <location>
        <begin position="978"/>
        <end position="989"/>
    </location>
</feature>
<dbReference type="GeneID" id="18933299"/>
<name>F4S9M9_MELLP</name>
<feature type="region of interest" description="Disordered" evidence="5">
    <location>
        <begin position="1304"/>
        <end position="1345"/>
    </location>
</feature>
<feature type="compositionally biased region" description="Low complexity" evidence="5">
    <location>
        <begin position="377"/>
        <end position="396"/>
    </location>
</feature>
<dbReference type="Gene3D" id="3.30.40.10">
    <property type="entry name" value="Zinc/RING finger domain, C3HC4 (zinc finger)"/>
    <property type="match status" value="1"/>
</dbReference>
<feature type="compositionally biased region" description="Polar residues" evidence="5">
    <location>
        <begin position="317"/>
        <end position="334"/>
    </location>
</feature>
<feature type="domain" description="PHD-type" evidence="6">
    <location>
        <begin position="183"/>
        <end position="238"/>
    </location>
</feature>
<evidence type="ECO:0000256" key="3">
    <source>
        <dbReference type="ARBA" id="ARBA00022833"/>
    </source>
</evidence>
<dbReference type="GO" id="GO:0008270">
    <property type="term" value="F:zinc ion binding"/>
    <property type="evidence" value="ECO:0007669"/>
    <property type="project" value="UniProtKB-KW"/>
</dbReference>
<feature type="region of interest" description="Disordered" evidence="5">
    <location>
        <begin position="1036"/>
        <end position="1230"/>
    </location>
</feature>
<dbReference type="RefSeq" id="XP_007418063.1">
    <property type="nucleotide sequence ID" value="XM_007418001.1"/>
</dbReference>
<proteinExistence type="predicted"/>
<feature type="region of interest" description="Disordered" evidence="5">
    <location>
        <begin position="410"/>
        <end position="617"/>
    </location>
</feature>
<keyword evidence="8" id="KW-1185">Reference proteome</keyword>
<feature type="region of interest" description="Disordered" evidence="5">
    <location>
        <begin position="730"/>
        <end position="807"/>
    </location>
</feature>
<gene>
    <name evidence="7" type="ORF">MELLADRAFT_79649</name>
</gene>
<dbReference type="SMART" id="SM00249">
    <property type="entry name" value="PHD"/>
    <property type="match status" value="1"/>
</dbReference>
<feature type="compositionally biased region" description="Polar residues" evidence="5">
    <location>
        <begin position="499"/>
        <end position="509"/>
    </location>
</feature>
<keyword evidence="2 4" id="KW-0863">Zinc-finger</keyword>
<evidence type="ECO:0000259" key="6">
    <source>
        <dbReference type="PROSITE" id="PS50016"/>
    </source>
</evidence>
<feature type="region of interest" description="Disordered" evidence="5">
    <location>
        <begin position="317"/>
        <end position="340"/>
    </location>
</feature>
<dbReference type="InterPro" id="IPR013083">
    <property type="entry name" value="Znf_RING/FYVE/PHD"/>
</dbReference>
<dbReference type="InterPro" id="IPR001965">
    <property type="entry name" value="Znf_PHD"/>
</dbReference>
<sequence>MSDLPSLVNSSTSLDLPTSTCTKANVPESTSLPLTSTKRPHPEPTTATTTANASATTSRAKRSKANVKHRNGKGPSRRMATAAVASSARPSAGLELTNDRHAPIPSTSTGIFSALIQQQHNENPKVFKLPEGLRNRYENVATNPYTGDFVDQSRIKTKKKVDGVKGYAEDPHPYQIKTRDGKTILCYACGLGASVAKRLKILGCDECDQYFHLDCLDPPLVAPPPSTVKWMCPLHAEKAAPSRRFPKESVTVNVTEPYTPNDGDIDVIVSSQRRIKAKNVEELVINRVRYQVPENIIILDFWSKIGGSDHASQLLTHRTRDSSPLTSISSTTETPRLPVLGQDILPTSAATSEDASTSPSKVNAVVLGQHGLGCSISGDASQPSSRSSSPEPHISPQPNLSCLLQAASVVADKDSKDSGPSPPRDTRSTQLSSQITDKRLQSRRRARISTPRVGTRGSSRLANASALNSTPNSSTLNQDSTAHATKSDADIATKIAPSLTVSQGDQSKGPSRPDATHSPATSATPIPIPGVIRKPRGFPIQTTYPPAKDNINVAVSEASRAAIESPKSPKPSQHPSDQDTADADTDDSLFSKAPTRIRIKGTKYLDQPDRSPSSQEVISPLRVSHLYNRCASDRGISDPMLLLVDRSKKPTQGSSAGRSKPSQDTTPRPRTSKRPSNATATNSKPLAYPSATISSDLRPGSPIVPVKRKQQKAPVVNNTESAITMVEMLPGVSTNPKPPQAPLPGTSSLKRDTSPHKASGTNGATRPRKKARRDDYSVDLAAKNSYTKRVDDNPSKLASTQDNPGMSAAVRPDEILEQKVTNPQPSTSKPIEVSLIHLPPLTNPSTLPKKANRPANVKKRIVSAPLSSLDRPIERPQMPKMILKLPARHTVSTSDKATNALPANLAVQLSTSAGPHGKSISGAASGSTFQRAPLLGGSLTSSLPRPDAMESSLNGVKFLSSPHLLSSKTKTKRPSVASSPDSINLSPSSVRSSNKTKAKRPSAAKLTASSKSNIQASITSHTSTLESVISRQNLPHVVGSESGEPSARPALASTSVESPSGSLLPNRPSTKTKRPSASPSTISHKPTMPKNHLSQNLPALASPLSQQIQPEQSGSKATTSKVTKPKVRKRVPSAAGPWDSGDLITDDASLAPVASSQTPNPLPASQATASLATQTSIPAKQDRSTPVVPVRTKKFKIKLPSSNSPSNSTSQSTSITSNSTNELPKTTASQPTHTIIAHPQNRLPFVPHPQHPISLPPNFVPHPQYPVPFVAHPQHTPPHIVPPDGFVAHPQYPLKIFKNITPGPIGSGSALKKDHREPEASSGGTATGSSDLPIGHHQLEPSSTS</sequence>
<evidence type="ECO:0000313" key="7">
    <source>
        <dbReference type="EMBL" id="EGF98673.1"/>
    </source>
</evidence>
<feature type="compositionally biased region" description="Polar residues" evidence="5">
    <location>
        <begin position="470"/>
        <end position="484"/>
    </location>
</feature>
<feature type="region of interest" description="Disordered" evidence="5">
    <location>
        <begin position="1"/>
        <end position="100"/>
    </location>
</feature>
<dbReference type="PROSITE" id="PS50016">
    <property type="entry name" value="ZF_PHD_2"/>
    <property type="match status" value="1"/>
</dbReference>
<dbReference type="HOGENOM" id="CLU_258065_0_0_1"/>
<dbReference type="GO" id="GO:0032221">
    <property type="term" value="C:Rpd3S complex"/>
    <property type="evidence" value="ECO:0007669"/>
    <property type="project" value="TreeGrafter"/>
</dbReference>
<evidence type="ECO:0000256" key="1">
    <source>
        <dbReference type="ARBA" id="ARBA00022723"/>
    </source>
</evidence>
<dbReference type="PANTHER" id="PTHR47636:SF1">
    <property type="entry name" value="TRANSCRIPTIONAL REGULATORY PROTEIN RCO1"/>
    <property type="match status" value="1"/>
</dbReference>
<protein>
    <recommendedName>
        <fullName evidence="6">PHD-type domain-containing protein</fullName>
    </recommendedName>
</protein>
<dbReference type="CDD" id="cd15534">
    <property type="entry name" value="PHD2_PHF12_Rco1"/>
    <property type="match status" value="1"/>
</dbReference>
<dbReference type="STRING" id="747676.F4S9M9"/>
<feature type="compositionally biased region" description="Low complexity" evidence="5">
    <location>
        <begin position="1163"/>
        <end position="1176"/>
    </location>
</feature>
<dbReference type="KEGG" id="mlr:MELLADRAFT_79649"/>
<evidence type="ECO:0000313" key="8">
    <source>
        <dbReference type="Proteomes" id="UP000001072"/>
    </source>
</evidence>
<feature type="region of interest" description="Disordered" evidence="5">
    <location>
        <begin position="648"/>
        <end position="716"/>
    </location>
</feature>
<feature type="compositionally biased region" description="Polar residues" evidence="5">
    <location>
        <begin position="1052"/>
        <end position="1084"/>
    </location>
</feature>
<dbReference type="SUPFAM" id="SSF57903">
    <property type="entry name" value="FYVE/PHD zinc finger"/>
    <property type="match status" value="1"/>
</dbReference>